<dbReference type="InParanoid" id="A0A2K3E3B8"/>
<feature type="compositionally biased region" description="Polar residues" evidence="5">
    <location>
        <begin position="631"/>
        <end position="642"/>
    </location>
</feature>
<evidence type="ECO:0000256" key="4">
    <source>
        <dbReference type="PROSITE-ProRule" id="PRU00175"/>
    </source>
</evidence>
<evidence type="ECO:0000256" key="5">
    <source>
        <dbReference type="SAM" id="MobiDB-lite"/>
    </source>
</evidence>
<dbReference type="CDD" id="cd16449">
    <property type="entry name" value="RING-HC"/>
    <property type="match status" value="1"/>
</dbReference>
<dbReference type="NCBIfam" id="TIGR02251">
    <property type="entry name" value="HIF-SF_euk"/>
    <property type="match status" value="1"/>
</dbReference>
<dbReference type="PANTHER" id="PTHR12210">
    <property type="entry name" value="DULLARD PROTEIN PHOSPHATASE"/>
    <property type="match status" value="1"/>
</dbReference>
<dbReference type="PROSITE" id="PS50089">
    <property type="entry name" value="ZF_RING_2"/>
    <property type="match status" value="1"/>
</dbReference>
<dbReference type="RefSeq" id="XP_001699661.2">
    <property type="nucleotide sequence ID" value="XM_001699609.2"/>
</dbReference>
<dbReference type="SUPFAM" id="SSF57850">
    <property type="entry name" value="RING/U-box"/>
    <property type="match status" value="1"/>
</dbReference>
<evidence type="ECO:0000259" key="7">
    <source>
        <dbReference type="PROSITE" id="PS50969"/>
    </source>
</evidence>
<dbReference type="SMART" id="SM00184">
    <property type="entry name" value="RING"/>
    <property type="match status" value="1"/>
</dbReference>
<dbReference type="ExpressionAtlas" id="A0A2K3E3B8">
    <property type="expression patterns" value="baseline"/>
</dbReference>
<dbReference type="PROSITE" id="PS50969">
    <property type="entry name" value="FCP1"/>
    <property type="match status" value="1"/>
</dbReference>
<reference evidence="9 10" key="1">
    <citation type="journal article" date="2007" name="Science">
        <title>The Chlamydomonas genome reveals the evolution of key animal and plant functions.</title>
        <authorList>
            <person name="Merchant S.S."/>
            <person name="Prochnik S.E."/>
            <person name="Vallon O."/>
            <person name="Harris E.H."/>
            <person name="Karpowicz S.J."/>
            <person name="Witman G.B."/>
            <person name="Terry A."/>
            <person name="Salamov A."/>
            <person name="Fritz-Laylin L.K."/>
            <person name="Marechal-Drouard L."/>
            <person name="Marshall W.F."/>
            <person name="Qu L.H."/>
            <person name="Nelson D.R."/>
            <person name="Sanderfoot A.A."/>
            <person name="Spalding M.H."/>
            <person name="Kapitonov V.V."/>
            <person name="Ren Q."/>
            <person name="Ferris P."/>
            <person name="Lindquist E."/>
            <person name="Shapiro H."/>
            <person name="Lucas S.M."/>
            <person name="Grimwood J."/>
            <person name="Schmutz J."/>
            <person name="Cardol P."/>
            <person name="Cerutti H."/>
            <person name="Chanfreau G."/>
            <person name="Chen C.L."/>
            <person name="Cognat V."/>
            <person name="Croft M.T."/>
            <person name="Dent R."/>
            <person name="Dutcher S."/>
            <person name="Fernandez E."/>
            <person name="Fukuzawa H."/>
            <person name="Gonzalez-Ballester D."/>
            <person name="Gonzalez-Halphen D."/>
            <person name="Hallmann A."/>
            <person name="Hanikenne M."/>
            <person name="Hippler M."/>
            <person name="Inwood W."/>
            <person name="Jabbari K."/>
            <person name="Kalanon M."/>
            <person name="Kuras R."/>
            <person name="Lefebvre P.A."/>
            <person name="Lemaire S.D."/>
            <person name="Lobanov A.V."/>
            <person name="Lohr M."/>
            <person name="Manuell A."/>
            <person name="Meier I."/>
            <person name="Mets L."/>
            <person name="Mittag M."/>
            <person name="Mittelmeier T."/>
            <person name="Moroney J.V."/>
            <person name="Moseley J."/>
            <person name="Napoli C."/>
            <person name="Nedelcu A.M."/>
            <person name="Niyogi K."/>
            <person name="Novoselov S.V."/>
            <person name="Paulsen I.T."/>
            <person name="Pazour G."/>
            <person name="Purton S."/>
            <person name="Ral J.P."/>
            <person name="Riano-Pachon D.M."/>
            <person name="Riekhof W."/>
            <person name="Rymarquis L."/>
            <person name="Schroda M."/>
            <person name="Stern D."/>
            <person name="Umen J."/>
            <person name="Willows R."/>
            <person name="Wilson N."/>
            <person name="Zimmer S.L."/>
            <person name="Allmer J."/>
            <person name="Balk J."/>
            <person name="Bisova K."/>
            <person name="Chen C.J."/>
            <person name="Elias M."/>
            <person name="Gendler K."/>
            <person name="Hauser C."/>
            <person name="Lamb M.R."/>
            <person name="Ledford H."/>
            <person name="Long J.C."/>
            <person name="Minagawa J."/>
            <person name="Page M.D."/>
            <person name="Pan J."/>
            <person name="Pootakham W."/>
            <person name="Roje S."/>
            <person name="Rose A."/>
            <person name="Stahlberg E."/>
            <person name="Terauchi A.M."/>
            <person name="Yang P."/>
            <person name="Ball S."/>
            <person name="Bowler C."/>
            <person name="Dieckmann C.L."/>
            <person name="Gladyshev V.N."/>
            <person name="Green P."/>
            <person name="Jorgensen R."/>
            <person name="Mayfield S."/>
            <person name="Mueller-Roeber B."/>
            <person name="Rajamani S."/>
            <person name="Sayre R.T."/>
            <person name="Brokstein P."/>
            <person name="Dubchak I."/>
            <person name="Goodstein D."/>
            <person name="Hornick L."/>
            <person name="Huang Y.W."/>
            <person name="Jhaveri J."/>
            <person name="Luo Y."/>
            <person name="Martinez D."/>
            <person name="Ngau W.C."/>
            <person name="Otillar B."/>
            <person name="Poliakov A."/>
            <person name="Porter A."/>
            <person name="Szajkowski L."/>
            <person name="Werner G."/>
            <person name="Zhou K."/>
            <person name="Grigoriev I.V."/>
            <person name="Rokhsar D.S."/>
            <person name="Grossman A.R."/>
        </authorList>
    </citation>
    <scope>NUCLEOTIDE SEQUENCE [LARGE SCALE GENOMIC DNA]</scope>
    <source>
        <strain evidence="10">CC-503</strain>
    </source>
</reference>
<dbReference type="GeneID" id="5725213"/>
<dbReference type="InterPro" id="IPR017907">
    <property type="entry name" value="Znf_RING_CS"/>
</dbReference>
<dbReference type="InterPro" id="IPR004274">
    <property type="entry name" value="FCP1_dom"/>
</dbReference>
<evidence type="ECO:0000256" key="1">
    <source>
        <dbReference type="ARBA" id="ARBA00022723"/>
    </source>
</evidence>
<dbReference type="Pfam" id="PF13445">
    <property type="entry name" value="zf-RING_UBOX"/>
    <property type="match status" value="1"/>
</dbReference>
<evidence type="ECO:0000256" key="3">
    <source>
        <dbReference type="ARBA" id="ARBA00022833"/>
    </source>
</evidence>
<evidence type="ECO:0000259" key="6">
    <source>
        <dbReference type="PROSITE" id="PS50089"/>
    </source>
</evidence>
<dbReference type="Proteomes" id="UP000006906">
    <property type="component" value="Chromosome 2"/>
</dbReference>
<feature type="domain" description="RING-type" evidence="6">
    <location>
        <begin position="176"/>
        <end position="260"/>
    </location>
</feature>
<dbReference type="CDD" id="cd07521">
    <property type="entry name" value="HAD_FCP1-like"/>
    <property type="match status" value="1"/>
</dbReference>
<dbReference type="KEGG" id="cre:CHLRE_02g114500v5"/>
<proteinExistence type="predicted"/>
<dbReference type="InterPro" id="IPR023214">
    <property type="entry name" value="HAD_sf"/>
</dbReference>
<protein>
    <recommendedName>
        <fullName evidence="11">FCP1 homology domain-containing protein</fullName>
    </recommendedName>
</protein>
<feature type="region of interest" description="Disordered" evidence="5">
    <location>
        <begin position="616"/>
        <end position="658"/>
    </location>
</feature>
<dbReference type="Gene3D" id="3.40.50.1000">
    <property type="entry name" value="HAD superfamily/HAD-like"/>
    <property type="match status" value="2"/>
</dbReference>
<dbReference type="Pfam" id="PF03031">
    <property type="entry name" value="NIF"/>
    <property type="match status" value="1"/>
</dbReference>
<keyword evidence="1" id="KW-0479">Metal-binding</keyword>
<dbReference type="CDD" id="cd14447">
    <property type="entry name" value="SPX"/>
    <property type="match status" value="1"/>
</dbReference>
<dbReference type="Pfam" id="PF06888">
    <property type="entry name" value="Put_Phosphatase"/>
    <property type="match status" value="2"/>
</dbReference>
<dbReference type="STRING" id="3055.A0A2K3E3B8"/>
<dbReference type="GO" id="GO:0004721">
    <property type="term" value="F:phosphoprotein phosphatase activity"/>
    <property type="evidence" value="ECO:0000318"/>
    <property type="project" value="GO_Central"/>
</dbReference>
<dbReference type="EMBL" id="CM008963">
    <property type="protein sequence ID" value="PNW87237.1"/>
    <property type="molecule type" value="Genomic_DNA"/>
</dbReference>
<dbReference type="PaxDb" id="3055-EDP07357"/>
<gene>
    <name evidence="9" type="ORF">CHLRE_02g114500v5</name>
</gene>
<dbReference type="InterPro" id="IPR016965">
    <property type="entry name" value="Pase_PHOSPHO-typ"/>
</dbReference>
<dbReference type="InterPro" id="IPR050365">
    <property type="entry name" value="TIM50"/>
</dbReference>
<dbReference type="SMART" id="SM00577">
    <property type="entry name" value="CPDc"/>
    <property type="match status" value="1"/>
</dbReference>
<evidence type="ECO:0000256" key="2">
    <source>
        <dbReference type="ARBA" id="ARBA00022771"/>
    </source>
</evidence>
<evidence type="ECO:0000313" key="10">
    <source>
        <dbReference type="Proteomes" id="UP000006906"/>
    </source>
</evidence>
<accession>A0A2K3E3B8</accession>
<evidence type="ECO:0008006" key="11">
    <source>
        <dbReference type="Google" id="ProtNLM"/>
    </source>
</evidence>
<dbReference type="InterPro" id="IPR011948">
    <property type="entry name" value="Dullard_phosphatase"/>
</dbReference>
<dbReference type="SUPFAM" id="SSF56784">
    <property type="entry name" value="HAD-like"/>
    <property type="match status" value="2"/>
</dbReference>
<dbReference type="GO" id="GO:0008270">
    <property type="term" value="F:zinc ion binding"/>
    <property type="evidence" value="ECO:0007669"/>
    <property type="project" value="UniProtKB-KW"/>
</dbReference>
<organism evidence="9 10">
    <name type="scientific">Chlamydomonas reinhardtii</name>
    <name type="common">Chlamydomonas smithii</name>
    <dbReference type="NCBI Taxonomy" id="3055"/>
    <lineage>
        <taxon>Eukaryota</taxon>
        <taxon>Viridiplantae</taxon>
        <taxon>Chlorophyta</taxon>
        <taxon>core chlorophytes</taxon>
        <taxon>Chlorophyceae</taxon>
        <taxon>CS clade</taxon>
        <taxon>Chlamydomonadales</taxon>
        <taxon>Chlamydomonadaceae</taxon>
        <taxon>Chlamydomonas</taxon>
    </lineage>
</organism>
<dbReference type="PROSITE" id="PS00518">
    <property type="entry name" value="ZF_RING_1"/>
    <property type="match status" value="1"/>
</dbReference>
<dbReference type="PROSITE" id="PS51382">
    <property type="entry name" value="SPX"/>
    <property type="match status" value="1"/>
</dbReference>
<dbReference type="OrthoDB" id="277011at2759"/>
<feature type="domain" description="FCP1 homology" evidence="7">
    <location>
        <begin position="399"/>
        <end position="566"/>
    </location>
</feature>
<keyword evidence="10" id="KW-1185">Reference proteome</keyword>
<dbReference type="InterPro" id="IPR036412">
    <property type="entry name" value="HAD-like_sf"/>
</dbReference>
<dbReference type="InterPro" id="IPR004331">
    <property type="entry name" value="SPX_dom"/>
</dbReference>
<dbReference type="InterPro" id="IPR027370">
    <property type="entry name" value="Znf-RING_euk"/>
</dbReference>
<evidence type="ECO:0000259" key="8">
    <source>
        <dbReference type="PROSITE" id="PS51382"/>
    </source>
</evidence>
<keyword evidence="2 4" id="KW-0863">Zinc-finger</keyword>
<name>A0A2K3E3B8_CHLRE</name>
<sequence length="962" mass="103314">MKFAKRLASEAARRNAFADAYFDYRAAKKAIKEDCTNGDVAGSNFQKLLQSELRKVSHFYSQKADHVEATLATLRSNNGTSTVAQLTGLRAEIKELIKYVALNYLAVVKAIKKRNRHLKEAFGASASISLQALDMLGHEVFFTSPRLASLATQADVLVSGLASTSQPAAVLEEYQCPICLDTLHNPVVLTCAHRFCWGCLVAHVTAVRDQQSPLAAQQQQQIKDETLSSSLQLLERIAAAAEDSESSTAAPRFYGCPVCRKPQLLDVDSLSVDPFLSTFIESLKVLSVNGGVADAAIALAASAASATTTVTLSPVEAATAATANAVAALQLQLMSATPQQQPPIAPAHCSSSCSAHCQHQQIATAEQACVLTPPTLSRAPSPPAQPRPTWGIIPQQRPEHAGKLCVLLDLDGTLVSSYTPRRAPRLPSYVRTHVVGMGSKLNPAGVFVVERPGLTEFLEELATFAEVIIFTAGLEDYAKPIIDAIDPSNRLFAHRIYREGTLRTDYYQCVKDMARLNRDLRRTVLVDDTPLAFLHQPDNGVPVLGFRGDPDDRLLLEAVLPLMQVLAKEGDVRHTLQRRFDMTTWFRRNNFPITDIMTAAREAARREQALHLGALLRGPSSGCPTPPDRTASGNFNRTSSESYAAEGGLSPDTAAMAQSVPPRPAYTFTTPRAASPSKRFVVLTDFDKTLTDCDAGEAVVEQLAPELLPMLIGLDPRQSYVPITNTILSEIQRRGVSRDQLLTTLQQLGAEIPLATTEMLRMMHGAGIDVRILSDANSVFINHMLAGAKASGYVSDVVTNPAGFERVDQGSSAEAASSSAALQRLAGHRLVVAPHFRGSEPGVVLPACGAGACGAACESDHSHCGHGCARCPGNLCKGLEVQRLQHSNRYAHIIYCGDGANDVCAALALGANDVLLARAGHPLAAYVAEAQSNPALPQVSAQVAFWSTHEELLACVRQIVDV</sequence>
<dbReference type="AlphaFoldDB" id="A0A2K3E3B8"/>
<dbReference type="InterPro" id="IPR001841">
    <property type="entry name" value="Znf_RING"/>
</dbReference>
<evidence type="ECO:0000313" key="9">
    <source>
        <dbReference type="EMBL" id="PNW87237.1"/>
    </source>
</evidence>
<dbReference type="InterPro" id="IPR013083">
    <property type="entry name" value="Znf_RING/FYVE/PHD"/>
</dbReference>
<dbReference type="Gene3D" id="3.30.40.10">
    <property type="entry name" value="Zinc/RING finger domain, C3HC4 (zinc finger)"/>
    <property type="match status" value="1"/>
</dbReference>
<dbReference type="Gramene" id="PNW87237">
    <property type="protein sequence ID" value="PNW87237"/>
    <property type="gene ID" value="CHLRE_02g114500v5"/>
</dbReference>
<feature type="domain" description="SPX" evidence="8">
    <location>
        <begin position="1"/>
        <end position="128"/>
    </location>
</feature>
<keyword evidence="3" id="KW-0862">Zinc</keyword>